<accession>A0A0A9CN78</accession>
<reference evidence="1" key="2">
    <citation type="journal article" date="2015" name="Data Brief">
        <title>Shoot transcriptome of the giant reed, Arundo donax.</title>
        <authorList>
            <person name="Barrero R.A."/>
            <person name="Guerrero F.D."/>
            <person name="Moolhuijzen P."/>
            <person name="Goolsby J.A."/>
            <person name="Tidwell J."/>
            <person name="Bellgard S.E."/>
            <person name="Bellgard M.I."/>
        </authorList>
    </citation>
    <scope>NUCLEOTIDE SEQUENCE</scope>
    <source>
        <tissue evidence="1">Shoot tissue taken approximately 20 cm above the soil surface</tissue>
    </source>
</reference>
<evidence type="ECO:0000313" key="1">
    <source>
        <dbReference type="EMBL" id="JAD74850.1"/>
    </source>
</evidence>
<sequence>MLLCNRKLPLMLLSDSLTFFVYSGSLNSFLFKFLHILLHFPYLCIKLNGSHVLFHVTPFKSNSFGKQVL</sequence>
<dbReference type="EMBL" id="GBRH01223045">
    <property type="protein sequence ID" value="JAD74850.1"/>
    <property type="molecule type" value="Transcribed_RNA"/>
</dbReference>
<proteinExistence type="predicted"/>
<organism evidence="1">
    <name type="scientific">Arundo donax</name>
    <name type="common">Giant reed</name>
    <name type="synonym">Donax arundinaceus</name>
    <dbReference type="NCBI Taxonomy" id="35708"/>
    <lineage>
        <taxon>Eukaryota</taxon>
        <taxon>Viridiplantae</taxon>
        <taxon>Streptophyta</taxon>
        <taxon>Embryophyta</taxon>
        <taxon>Tracheophyta</taxon>
        <taxon>Spermatophyta</taxon>
        <taxon>Magnoliopsida</taxon>
        <taxon>Liliopsida</taxon>
        <taxon>Poales</taxon>
        <taxon>Poaceae</taxon>
        <taxon>PACMAD clade</taxon>
        <taxon>Arundinoideae</taxon>
        <taxon>Arundineae</taxon>
        <taxon>Arundo</taxon>
    </lineage>
</organism>
<reference evidence="1" key="1">
    <citation type="submission" date="2014-09" db="EMBL/GenBank/DDBJ databases">
        <authorList>
            <person name="Magalhaes I.L.F."/>
            <person name="Oliveira U."/>
            <person name="Santos F.R."/>
            <person name="Vidigal T.H.D.A."/>
            <person name="Brescovit A.D."/>
            <person name="Santos A.J."/>
        </authorList>
    </citation>
    <scope>NUCLEOTIDE SEQUENCE</scope>
    <source>
        <tissue evidence="1">Shoot tissue taken approximately 20 cm above the soil surface</tissue>
    </source>
</reference>
<dbReference type="AlphaFoldDB" id="A0A0A9CN78"/>
<name>A0A0A9CN78_ARUDO</name>
<protein>
    <submittedName>
        <fullName evidence="1">Uncharacterized protein</fullName>
    </submittedName>
</protein>